<evidence type="ECO:0000256" key="3">
    <source>
        <dbReference type="ARBA" id="ARBA00010617"/>
    </source>
</evidence>
<evidence type="ECO:0000256" key="6">
    <source>
        <dbReference type="ARBA" id="ARBA00023002"/>
    </source>
</evidence>
<name>A0ABR2ZVN7_9AGAR</name>
<dbReference type="PANTHER" id="PTHR46300:SF5">
    <property type="entry name" value="CYTOCHROME P450"/>
    <property type="match status" value="1"/>
</dbReference>
<proteinExistence type="inferred from homology"/>
<dbReference type="PANTHER" id="PTHR46300">
    <property type="entry name" value="P450, PUTATIVE (EUROFUNG)-RELATED-RELATED"/>
    <property type="match status" value="1"/>
</dbReference>
<comment type="caution">
    <text evidence="10">The sequence shown here is derived from an EMBL/GenBank/DDBJ whole genome shotgun (WGS) entry which is preliminary data.</text>
</comment>
<evidence type="ECO:0000313" key="11">
    <source>
        <dbReference type="Proteomes" id="UP001437256"/>
    </source>
</evidence>
<feature type="transmembrane region" description="Helical" evidence="9">
    <location>
        <begin position="51"/>
        <end position="71"/>
    </location>
</feature>
<dbReference type="SUPFAM" id="SSF48264">
    <property type="entry name" value="Cytochrome P450"/>
    <property type="match status" value="1"/>
</dbReference>
<keyword evidence="6" id="KW-0560">Oxidoreductase</keyword>
<keyword evidence="9" id="KW-0472">Membrane</keyword>
<dbReference type="InterPro" id="IPR001128">
    <property type="entry name" value="Cyt_P450"/>
</dbReference>
<keyword evidence="9" id="KW-0812">Transmembrane</keyword>
<dbReference type="Gene3D" id="1.10.630.10">
    <property type="entry name" value="Cytochrome P450"/>
    <property type="match status" value="1"/>
</dbReference>
<dbReference type="Proteomes" id="UP001437256">
    <property type="component" value="Unassembled WGS sequence"/>
</dbReference>
<evidence type="ECO:0000256" key="8">
    <source>
        <dbReference type="ARBA" id="ARBA00023033"/>
    </source>
</evidence>
<dbReference type="InterPro" id="IPR002401">
    <property type="entry name" value="Cyt_P450_E_grp-I"/>
</dbReference>
<keyword evidence="5" id="KW-0479">Metal-binding</keyword>
<dbReference type="PRINTS" id="PR00463">
    <property type="entry name" value="EP450I"/>
</dbReference>
<gene>
    <name evidence="10" type="ORF">AAF712_007228</name>
</gene>
<comment type="similarity">
    <text evidence="3">Belongs to the cytochrome P450 family.</text>
</comment>
<comment type="cofactor">
    <cofactor evidence="1">
        <name>heme</name>
        <dbReference type="ChEBI" id="CHEBI:30413"/>
    </cofactor>
</comment>
<keyword evidence="11" id="KW-1185">Reference proteome</keyword>
<evidence type="ECO:0000256" key="5">
    <source>
        <dbReference type="ARBA" id="ARBA00022723"/>
    </source>
</evidence>
<reference evidence="10 11" key="1">
    <citation type="submission" date="2024-05" db="EMBL/GenBank/DDBJ databases">
        <title>A draft genome resource for the thread blight pathogen Marasmius tenuissimus strain MS-2.</title>
        <authorList>
            <person name="Yulfo-Soto G.E."/>
            <person name="Baruah I.K."/>
            <person name="Amoako-Attah I."/>
            <person name="Bukari Y."/>
            <person name="Meinhardt L.W."/>
            <person name="Bailey B.A."/>
            <person name="Cohen S.P."/>
        </authorList>
    </citation>
    <scope>NUCLEOTIDE SEQUENCE [LARGE SCALE GENOMIC DNA]</scope>
    <source>
        <strain evidence="10 11">MS-2</strain>
    </source>
</reference>
<sequence>MKSWLITTIVSAPSDLLRMQRSQTGARLLYTSDMCYISYKWNSRMDTGMTLTTQFAVTTTCILSLFVLWFVKNLRGSSLPPGPRADLFIGHLRVMPSERPAETFHEWAKEYGDVMHLNVLGRNIIVLGSAGVAQALLDNRSSNYSCRPRFVIFELMGWIRGLSFMQYGKEMLKHRKMMQRHLSRKESLSYNPAIAVEARTLVKNLVDPVFGGFTNAIRRFTLSSIMRLTFGHKLQSDNDEYIELMDNLHIALSSCGPAGNTPIDFFPWLRHMPSWFPGTHYGNVARAQSKWIRKLHEAPVRHVQEAMKTKTFDKSFISSNLEELDHDATGPEAIEIEDIKGANAQIFTAATDTVGSTSSTA</sequence>
<evidence type="ECO:0000256" key="2">
    <source>
        <dbReference type="ARBA" id="ARBA00005179"/>
    </source>
</evidence>
<dbReference type="Pfam" id="PF00067">
    <property type="entry name" value="p450"/>
    <property type="match status" value="1"/>
</dbReference>
<dbReference type="EMBL" id="JBBXMP010000043">
    <property type="protein sequence ID" value="KAL0065745.1"/>
    <property type="molecule type" value="Genomic_DNA"/>
</dbReference>
<dbReference type="InterPro" id="IPR036396">
    <property type="entry name" value="Cyt_P450_sf"/>
</dbReference>
<protein>
    <recommendedName>
        <fullName evidence="12">Cytochrome P450</fullName>
    </recommendedName>
</protein>
<evidence type="ECO:0000256" key="7">
    <source>
        <dbReference type="ARBA" id="ARBA00023004"/>
    </source>
</evidence>
<organism evidence="10 11">
    <name type="scientific">Marasmius tenuissimus</name>
    <dbReference type="NCBI Taxonomy" id="585030"/>
    <lineage>
        <taxon>Eukaryota</taxon>
        <taxon>Fungi</taxon>
        <taxon>Dikarya</taxon>
        <taxon>Basidiomycota</taxon>
        <taxon>Agaricomycotina</taxon>
        <taxon>Agaricomycetes</taxon>
        <taxon>Agaricomycetidae</taxon>
        <taxon>Agaricales</taxon>
        <taxon>Marasmiineae</taxon>
        <taxon>Marasmiaceae</taxon>
        <taxon>Marasmius</taxon>
    </lineage>
</organism>
<comment type="pathway">
    <text evidence="2">Secondary metabolite biosynthesis.</text>
</comment>
<evidence type="ECO:0000256" key="1">
    <source>
        <dbReference type="ARBA" id="ARBA00001971"/>
    </source>
</evidence>
<evidence type="ECO:0000313" key="10">
    <source>
        <dbReference type="EMBL" id="KAL0065745.1"/>
    </source>
</evidence>
<keyword evidence="7" id="KW-0408">Iron</keyword>
<evidence type="ECO:0008006" key="12">
    <source>
        <dbReference type="Google" id="ProtNLM"/>
    </source>
</evidence>
<keyword evidence="4" id="KW-0349">Heme</keyword>
<keyword evidence="9" id="KW-1133">Transmembrane helix</keyword>
<dbReference type="InterPro" id="IPR050364">
    <property type="entry name" value="Cytochrome_P450_fung"/>
</dbReference>
<evidence type="ECO:0000256" key="4">
    <source>
        <dbReference type="ARBA" id="ARBA00022617"/>
    </source>
</evidence>
<evidence type="ECO:0000256" key="9">
    <source>
        <dbReference type="SAM" id="Phobius"/>
    </source>
</evidence>
<accession>A0ABR2ZVN7</accession>
<keyword evidence="8" id="KW-0503">Monooxygenase</keyword>